<keyword evidence="1" id="KW-1133">Transmembrane helix</keyword>
<feature type="transmembrane region" description="Helical" evidence="1">
    <location>
        <begin position="432"/>
        <end position="457"/>
    </location>
</feature>
<dbReference type="InterPro" id="IPR044926">
    <property type="entry name" value="RGS_subdomain_2"/>
</dbReference>
<evidence type="ECO:0000256" key="2">
    <source>
        <dbReference type="SAM" id="SignalP"/>
    </source>
</evidence>
<feature type="transmembrane region" description="Helical" evidence="1">
    <location>
        <begin position="513"/>
        <end position="539"/>
    </location>
</feature>
<dbReference type="SUPFAM" id="SSF48097">
    <property type="entry name" value="Regulator of G-protein signaling, RGS"/>
    <property type="match status" value="1"/>
</dbReference>
<dbReference type="RefSeq" id="XP_002673269.1">
    <property type="nucleotide sequence ID" value="XM_002673223.1"/>
</dbReference>
<feature type="transmembrane region" description="Helical" evidence="1">
    <location>
        <begin position="358"/>
        <end position="385"/>
    </location>
</feature>
<evidence type="ECO:0000313" key="4">
    <source>
        <dbReference type="Proteomes" id="UP000006671"/>
    </source>
</evidence>
<keyword evidence="1" id="KW-0472">Membrane</keyword>
<feature type="signal peptide" evidence="2">
    <location>
        <begin position="1"/>
        <end position="27"/>
    </location>
</feature>
<protein>
    <recommendedName>
        <fullName evidence="5">RGS domain-containing protein</fullName>
    </recommendedName>
</protein>
<name>D2VRU5_NAEGR</name>
<feature type="transmembrane region" description="Helical" evidence="1">
    <location>
        <begin position="551"/>
        <end position="574"/>
    </location>
</feature>
<keyword evidence="4" id="KW-1185">Reference proteome</keyword>
<organism evidence="4">
    <name type="scientific">Naegleria gruberi</name>
    <name type="common">Amoeba</name>
    <dbReference type="NCBI Taxonomy" id="5762"/>
    <lineage>
        <taxon>Eukaryota</taxon>
        <taxon>Discoba</taxon>
        <taxon>Heterolobosea</taxon>
        <taxon>Tetramitia</taxon>
        <taxon>Eutetramitia</taxon>
        <taxon>Vahlkampfiidae</taxon>
        <taxon>Naegleria</taxon>
    </lineage>
</organism>
<sequence length="719" mass="82777">MKSSLSLLLLVIFVAIMSFSMQHLAHAFSNIPLELLYSKQHLSKVNSFDEIIGVKTFLTLFIFKKNGSKLVDFIENQHVTSPNHDVNRQLVMNWLKTNPISIGATTFHTQYLTSTFNYFNVSIQASEFPPLSNSSSTIYNIYPSFDICLDRNYFLERYDAVLMEPYAFSFFVRFYNRNNGFGSLKKMESGNFLPIPLIPYEVYTNRTVSIESETDLFHVEKTASCDNLPDESDAQFIRLLTGYSNFSEIDVSIIERITSKSSLSGNWTLVNSKLPLLLLSAPFSEIGTTNFNTSSLNNLLLSSSCYMCKSSACVGENYNPVEDYWKIPQFLIIFGYFALLFGFGLFKKPSLRRRIALPYTPILIFILMLTFTDLSRLCVCVVYNISTFVLIWGVFIYSATVVRFYYLRNLYSLITKYPKRERLMKILASEKSGILISVLLTFLLALLFNLMGLFMFFNELKVASDIFRSFVFGLFILVGAILGLLFVILDMISNSKRIKTLGLFHFLFFDDPLYVRLDILSLTFIIIVIIIILLGNTIIGGFEGRDSIGGLFNTIICLSMVLITGGNTVMIEIYKKVKYGKKPMKNNDELEVVLQNEDLFNLLKEYSSKEFSLENIELYSMLMKLKGQKFVSVKELEEIDQTFIKSYSKFEVNLPSSCKKEFYNLKEQALEKSQIEFDKLWQVVGFDLVLNMLDTFKRLQETSNYRQWESVSKYQKHLQ</sequence>
<evidence type="ECO:0008006" key="5">
    <source>
        <dbReference type="Google" id="ProtNLM"/>
    </source>
</evidence>
<dbReference type="Gene3D" id="1.10.167.10">
    <property type="entry name" value="Regulator of G-protein Signalling 4, domain 2"/>
    <property type="match status" value="1"/>
</dbReference>
<dbReference type="Proteomes" id="UP000006671">
    <property type="component" value="Unassembled WGS sequence"/>
</dbReference>
<accession>D2VRU5</accession>
<proteinExistence type="predicted"/>
<dbReference type="InterPro" id="IPR036305">
    <property type="entry name" value="RGS_sf"/>
</dbReference>
<keyword evidence="2" id="KW-0732">Signal</keyword>
<gene>
    <name evidence="3" type="ORF">NAEGRDRAFT_71707</name>
</gene>
<reference evidence="3 4" key="1">
    <citation type="journal article" date="2010" name="Cell">
        <title>The genome of Naegleria gruberi illuminates early eukaryotic versatility.</title>
        <authorList>
            <person name="Fritz-Laylin L.K."/>
            <person name="Prochnik S.E."/>
            <person name="Ginger M.L."/>
            <person name="Dacks J.B."/>
            <person name="Carpenter M.L."/>
            <person name="Field M.C."/>
            <person name="Kuo A."/>
            <person name="Paredez A."/>
            <person name="Chapman J."/>
            <person name="Pham J."/>
            <person name="Shu S."/>
            <person name="Neupane R."/>
            <person name="Cipriano M."/>
            <person name="Mancuso J."/>
            <person name="Tu H."/>
            <person name="Salamov A."/>
            <person name="Lindquist E."/>
            <person name="Shapiro H."/>
            <person name="Lucas S."/>
            <person name="Grigoriev I.V."/>
            <person name="Cande W.Z."/>
            <person name="Fulton C."/>
            <person name="Rokhsar D.S."/>
            <person name="Dawson S.C."/>
        </authorList>
    </citation>
    <scope>NUCLEOTIDE SEQUENCE [LARGE SCALE GENOMIC DNA]</scope>
    <source>
        <strain evidence="3 4">NEG-M</strain>
    </source>
</reference>
<feature type="transmembrane region" description="Helical" evidence="1">
    <location>
        <begin position="469"/>
        <end position="492"/>
    </location>
</feature>
<dbReference type="VEuPathDB" id="AmoebaDB:NAEGRDRAFT_71707"/>
<evidence type="ECO:0000313" key="3">
    <source>
        <dbReference type="EMBL" id="EFC40525.1"/>
    </source>
</evidence>
<feature type="transmembrane region" description="Helical" evidence="1">
    <location>
        <begin position="327"/>
        <end position="346"/>
    </location>
</feature>
<evidence type="ECO:0000256" key="1">
    <source>
        <dbReference type="SAM" id="Phobius"/>
    </source>
</evidence>
<feature type="chain" id="PRO_5003038773" description="RGS domain-containing protein" evidence="2">
    <location>
        <begin position="28"/>
        <end position="719"/>
    </location>
</feature>
<dbReference type="EMBL" id="GG738892">
    <property type="protein sequence ID" value="EFC40525.1"/>
    <property type="molecule type" value="Genomic_DNA"/>
</dbReference>
<keyword evidence="1" id="KW-0812">Transmembrane</keyword>
<dbReference type="InParanoid" id="D2VRU5"/>
<feature type="transmembrane region" description="Helical" evidence="1">
    <location>
        <begin position="391"/>
        <end position="411"/>
    </location>
</feature>
<dbReference type="AlphaFoldDB" id="D2VRU5"/>
<dbReference type="GeneID" id="8854416"/>
<dbReference type="KEGG" id="ngr:NAEGRDRAFT_71707"/>